<dbReference type="PROSITE" id="PS50157">
    <property type="entry name" value="ZINC_FINGER_C2H2_2"/>
    <property type="match status" value="1"/>
</dbReference>
<name>A0A137NWY1_CONC2</name>
<dbReference type="EMBL" id="KQ964642">
    <property type="protein sequence ID" value="KXN67350.1"/>
    <property type="molecule type" value="Genomic_DNA"/>
</dbReference>
<proteinExistence type="predicted"/>
<reference evidence="3 4" key="1">
    <citation type="journal article" date="2015" name="Genome Biol. Evol.">
        <title>Phylogenomic analyses indicate that early fungi evolved digesting cell walls of algal ancestors of land plants.</title>
        <authorList>
            <person name="Chang Y."/>
            <person name="Wang S."/>
            <person name="Sekimoto S."/>
            <person name="Aerts A.L."/>
            <person name="Choi C."/>
            <person name="Clum A."/>
            <person name="LaButti K.M."/>
            <person name="Lindquist E.A."/>
            <person name="Yee Ngan C."/>
            <person name="Ohm R.A."/>
            <person name="Salamov A.A."/>
            <person name="Grigoriev I.V."/>
            <person name="Spatafora J.W."/>
            <person name="Berbee M.L."/>
        </authorList>
    </citation>
    <scope>NUCLEOTIDE SEQUENCE [LARGE SCALE GENOMIC DNA]</scope>
    <source>
        <strain evidence="3 4">NRRL 28638</strain>
    </source>
</reference>
<evidence type="ECO:0000313" key="3">
    <source>
        <dbReference type="EMBL" id="KXN67350.1"/>
    </source>
</evidence>
<gene>
    <name evidence="3" type="ORF">CONCODRAFT_80196</name>
</gene>
<keyword evidence="1" id="KW-0862">Zinc</keyword>
<dbReference type="PROSITE" id="PS00028">
    <property type="entry name" value="ZINC_FINGER_C2H2_1"/>
    <property type="match status" value="1"/>
</dbReference>
<evidence type="ECO:0000313" key="4">
    <source>
        <dbReference type="Proteomes" id="UP000070444"/>
    </source>
</evidence>
<dbReference type="GO" id="GO:0008270">
    <property type="term" value="F:zinc ion binding"/>
    <property type="evidence" value="ECO:0007669"/>
    <property type="project" value="UniProtKB-KW"/>
</dbReference>
<dbReference type="InterPro" id="IPR013087">
    <property type="entry name" value="Znf_C2H2_type"/>
</dbReference>
<keyword evidence="1" id="KW-0863">Zinc-finger</keyword>
<evidence type="ECO:0000256" key="1">
    <source>
        <dbReference type="PROSITE-ProRule" id="PRU00042"/>
    </source>
</evidence>
<dbReference type="AlphaFoldDB" id="A0A137NWY1"/>
<accession>A0A137NWY1</accession>
<sequence length="165" mass="18712">MKLIKNIKPREWRLERISKLSDDSSNIGVSTWKPASSRKIRPIILPSAIPISRPPRQLYHTQHQHQYQNQHQHHQVSQSSLTASSRNIQPHTIPAPTNVNKTVTANRGAIPVLSFIDENGNKRLQCPGKDCPKHFADRCGLNRHKKKYHPELEPLGSSSTSQLNS</sequence>
<keyword evidence="4" id="KW-1185">Reference proteome</keyword>
<dbReference type="Proteomes" id="UP000070444">
    <property type="component" value="Unassembled WGS sequence"/>
</dbReference>
<keyword evidence="1" id="KW-0479">Metal-binding</keyword>
<feature type="domain" description="C2H2-type" evidence="2">
    <location>
        <begin position="124"/>
        <end position="154"/>
    </location>
</feature>
<protein>
    <recommendedName>
        <fullName evidence="2">C2H2-type domain-containing protein</fullName>
    </recommendedName>
</protein>
<organism evidence="3 4">
    <name type="scientific">Conidiobolus coronatus (strain ATCC 28846 / CBS 209.66 / NRRL 28638)</name>
    <name type="common">Delacroixia coronata</name>
    <dbReference type="NCBI Taxonomy" id="796925"/>
    <lineage>
        <taxon>Eukaryota</taxon>
        <taxon>Fungi</taxon>
        <taxon>Fungi incertae sedis</taxon>
        <taxon>Zoopagomycota</taxon>
        <taxon>Entomophthoromycotina</taxon>
        <taxon>Entomophthoromycetes</taxon>
        <taxon>Entomophthorales</taxon>
        <taxon>Ancylistaceae</taxon>
        <taxon>Conidiobolus</taxon>
    </lineage>
</organism>
<evidence type="ECO:0000259" key="2">
    <source>
        <dbReference type="PROSITE" id="PS50157"/>
    </source>
</evidence>